<keyword evidence="3" id="KW-1185">Reference proteome</keyword>
<evidence type="ECO:0000313" key="3">
    <source>
        <dbReference type="Proteomes" id="UP001480595"/>
    </source>
</evidence>
<proteinExistence type="predicted"/>
<dbReference type="EMBL" id="JAQQWL010000008">
    <property type="protein sequence ID" value="KAK8062033.1"/>
    <property type="molecule type" value="Genomic_DNA"/>
</dbReference>
<dbReference type="Proteomes" id="UP001480595">
    <property type="component" value="Unassembled WGS sequence"/>
</dbReference>
<feature type="compositionally biased region" description="Pro residues" evidence="1">
    <location>
        <begin position="41"/>
        <end position="50"/>
    </location>
</feature>
<evidence type="ECO:0000313" key="2">
    <source>
        <dbReference type="EMBL" id="KAK8062033.1"/>
    </source>
</evidence>
<gene>
    <name evidence="2" type="ORF">PG994_008399</name>
</gene>
<protein>
    <submittedName>
        <fullName evidence="2">Uncharacterized protein</fullName>
    </submittedName>
</protein>
<accession>A0ABR1USX8</accession>
<comment type="caution">
    <text evidence="2">The sequence shown here is derived from an EMBL/GenBank/DDBJ whole genome shotgun (WGS) entry which is preliminary data.</text>
</comment>
<dbReference type="RefSeq" id="XP_066715295.1">
    <property type="nucleotide sequence ID" value="XM_066859808.1"/>
</dbReference>
<dbReference type="GeneID" id="92092871"/>
<sequence length="91" mass="9942">MFDGPKPPGMPSGTIAKYLARKLVNLVLRSKNKPKPEPAPKPRPAPPEPSVRPEDYLTLHNLVAALKTVDLCQDLNGGGVCGQQLEVMMRR</sequence>
<name>A0ABR1USX8_9PEZI</name>
<evidence type="ECO:0000256" key="1">
    <source>
        <dbReference type="SAM" id="MobiDB-lite"/>
    </source>
</evidence>
<reference evidence="2 3" key="1">
    <citation type="submission" date="2023-01" db="EMBL/GenBank/DDBJ databases">
        <title>Analysis of 21 Apiospora genomes using comparative genomics revels a genus with tremendous synthesis potential of carbohydrate active enzymes and secondary metabolites.</title>
        <authorList>
            <person name="Sorensen T."/>
        </authorList>
    </citation>
    <scope>NUCLEOTIDE SEQUENCE [LARGE SCALE GENOMIC DNA]</scope>
    <source>
        <strain evidence="2 3">CBS 135458</strain>
    </source>
</reference>
<feature type="region of interest" description="Disordered" evidence="1">
    <location>
        <begin position="30"/>
        <end position="53"/>
    </location>
</feature>
<organism evidence="2 3">
    <name type="scientific">Apiospora phragmitis</name>
    <dbReference type="NCBI Taxonomy" id="2905665"/>
    <lineage>
        <taxon>Eukaryota</taxon>
        <taxon>Fungi</taxon>
        <taxon>Dikarya</taxon>
        <taxon>Ascomycota</taxon>
        <taxon>Pezizomycotina</taxon>
        <taxon>Sordariomycetes</taxon>
        <taxon>Xylariomycetidae</taxon>
        <taxon>Amphisphaeriales</taxon>
        <taxon>Apiosporaceae</taxon>
        <taxon>Apiospora</taxon>
    </lineage>
</organism>